<gene>
    <name evidence="5" type="ORF">AWB66_06040</name>
</gene>
<dbReference type="PANTHER" id="PTHR33376">
    <property type="match status" value="1"/>
</dbReference>
<evidence type="ECO:0000256" key="3">
    <source>
        <dbReference type="ARBA" id="ARBA00022448"/>
    </source>
</evidence>
<reference evidence="5" key="1">
    <citation type="submission" date="2016-01" db="EMBL/GenBank/DDBJ databases">
        <authorList>
            <person name="Peeters Charlotte."/>
        </authorList>
    </citation>
    <scope>NUCLEOTIDE SEQUENCE</scope>
    <source>
        <strain evidence="5">LMG 22936</strain>
    </source>
</reference>
<dbReference type="AlphaFoldDB" id="A0A158KE45"/>
<keyword evidence="4" id="KW-0732">Signal</keyword>
<organism evidence="5 6">
    <name type="scientific">Caballeronia telluris</name>
    <dbReference type="NCBI Taxonomy" id="326475"/>
    <lineage>
        <taxon>Bacteria</taxon>
        <taxon>Pseudomonadati</taxon>
        <taxon>Pseudomonadota</taxon>
        <taxon>Betaproteobacteria</taxon>
        <taxon>Burkholderiales</taxon>
        <taxon>Burkholderiaceae</taxon>
        <taxon>Caballeronia</taxon>
    </lineage>
</organism>
<evidence type="ECO:0000256" key="1">
    <source>
        <dbReference type="ARBA" id="ARBA00004196"/>
    </source>
</evidence>
<dbReference type="Gene3D" id="3.40.190.170">
    <property type="entry name" value="Bacterial extracellular solute-binding protein, family 7"/>
    <property type="match status" value="1"/>
</dbReference>
<dbReference type="RefSeq" id="WP_087633734.1">
    <property type="nucleotide sequence ID" value="NZ_FCNZ02000051.1"/>
</dbReference>
<dbReference type="InterPro" id="IPR038404">
    <property type="entry name" value="TRAP_DctP_sf"/>
</dbReference>
<dbReference type="NCBIfam" id="NF037995">
    <property type="entry name" value="TRAP_S1"/>
    <property type="match status" value="1"/>
</dbReference>
<dbReference type="EMBL" id="FCNZ02000051">
    <property type="protein sequence ID" value="SAL79402.1"/>
    <property type="molecule type" value="Genomic_DNA"/>
</dbReference>
<evidence type="ECO:0000256" key="2">
    <source>
        <dbReference type="ARBA" id="ARBA00009023"/>
    </source>
</evidence>
<dbReference type="Proteomes" id="UP000054717">
    <property type="component" value="Unassembled WGS sequence"/>
</dbReference>
<dbReference type="NCBIfam" id="TIGR00787">
    <property type="entry name" value="dctP"/>
    <property type="match status" value="1"/>
</dbReference>
<dbReference type="GO" id="GO:0055085">
    <property type="term" value="P:transmembrane transport"/>
    <property type="evidence" value="ECO:0007669"/>
    <property type="project" value="InterPro"/>
</dbReference>
<comment type="caution">
    <text evidence="5">The sequence shown here is derived from an EMBL/GenBank/DDBJ whole genome shotgun (WGS) entry which is preliminary data.</text>
</comment>
<comment type="subcellular location">
    <subcellularLocation>
        <location evidence="1">Cell envelope</location>
    </subcellularLocation>
</comment>
<accession>A0A158KE45</accession>
<protein>
    <submittedName>
        <fullName evidence="5">TRAP dicarboxylate family transporter subunit DctP</fullName>
    </submittedName>
</protein>
<keyword evidence="3" id="KW-0813">Transport</keyword>
<evidence type="ECO:0000313" key="6">
    <source>
        <dbReference type="Proteomes" id="UP000054717"/>
    </source>
</evidence>
<dbReference type="CDD" id="cd13603">
    <property type="entry name" value="PBP2_TRAP_Siap_TeaA_like"/>
    <property type="match status" value="1"/>
</dbReference>
<evidence type="ECO:0000313" key="5">
    <source>
        <dbReference type="EMBL" id="SAL79402.1"/>
    </source>
</evidence>
<dbReference type="PROSITE" id="PS51318">
    <property type="entry name" value="TAT"/>
    <property type="match status" value="1"/>
</dbReference>
<evidence type="ECO:0000256" key="4">
    <source>
        <dbReference type="ARBA" id="ARBA00022729"/>
    </source>
</evidence>
<dbReference type="InterPro" id="IPR006311">
    <property type="entry name" value="TAT_signal"/>
</dbReference>
<comment type="similarity">
    <text evidence="2">Belongs to the bacterial solute-binding protein 7 family.</text>
</comment>
<dbReference type="InterPro" id="IPR019546">
    <property type="entry name" value="TAT_signal_bac_arc"/>
</dbReference>
<dbReference type="InterPro" id="IPR018389">
    <property type="entry name" value="DctP_fam"/>
</dbReference>
<dbReference type="PIRSF" id="PIRSF006470">
    <property type="entry name" value="DctB"/>
    <property type="match status" value="1"/>
</dbReference>
<keyword evidence="6" id="KW-1185">Reference proteome</keyword>
<dbReference type="PANTHER" id="PTHR33376:SF4">
    <property type="entry name" value="SIALIC ACID-BINDING PERIPLASMIC PROTEIN SIAP"/>
    <property type="match status" value="1"/>
</dbReference>
<dbReference type="InterPro" id="IPR004682">
    <property type="entry name" value="TRAP_DctP"/>
</dbReference>
<dbReference type="STRING" id="326475.AWB66_06040"/>
<dbReference type="GO" id="GO:0030288">
    <property type="term" value="C:outer membrane-bounded periplasmic space"/>
    <property type="evidence" value="ECO:0007669"/>
    <property type="project" value="InterPro"/>
</dbReference>
<dbReference type="NCBIfam" id="TIGR01409">
    <property type="entry name" value="TAT_signal_seq"/>
    <property type="match status" value="1"/>
</dbReference>
<name>A0A158KE45_9BURK</name>
<sequence length="343" mass="37609">MNSFSRRDFLQTVGAASTVALGTSIVPSSARAQQATQFKLKYANNLAIAHPLNVRAKEAADAIRQETGGRVDLQIFPNGQMGTDTDMLSQVRSGAIDFLTQGGVVLSTLVPVSAINGIGFAFKDYDQVWAAMDGELGAHIRTAISKVGLVAMDKAWDNGFRHVTSSIRPVQSPADLKGLKIRVPVSPLWTSMFKAFDASPTSINFSEAYSALQTKVVDAEENPLALIETGRFYEVQKYCSLTGHIWDGFWFLGNARSWAKLPPDLRSVVAKHLNAAAMKERADVAALSTTLETQLKSHGMAFNKPDIQPFRATLQKAGFYDQWRKTYGDEAWALLEKYTQKLA</sequence>
<proteinExistence type="inferred from homology"/>
<dbReference type="Pfam" id="PF03480">
    <property type="entry name" value="DctP"/>
    <property type="match status" value="1"/>
</dbReference>